<organism evidence="2 3">
    <name type="scientific">Panaeolus cyanescens</name>
    <dbReference type="NCBI Taxonomy" id="181874"/>
    <lineage>
        <taxon>Eukaryota</taxon>
        <taxon>Fungi</taxon>
        <taxon>Dikarya</taxon>
        <taxon>Basidiomycota</taxon>
        <taxon>Agaricomycotina</taxon>
        <taxon>Agaricomycetes</taxon>
        <taxon>Agaricomycetidae</taxon>
        <taxon>Agaricales</taxon>
        <taxon>Agaricineae</taxon>
        <taxon>Galeropsidaceae</taxon>
        <taxon>Panaeolus</taxon>
    </lineage>
</organism>
<feature type="non-terminal residue" evidence="2">
    <location>
        <position position="605"/>
    </location>
</feature>
<sequence length="605" mass="69575">MREFEYDFRGEAKPYTRTQRPARYVLIDFGLSIHYSDSDMPRLAFPVRGNDRSVPEFQDESLLVQPYNPFPTDVYYVGNAIKMYFTDKGKHPWIKGYLDLEYLDSLLADMTQADPSKRPTIDEAVARMEEIIKSRSRCHLRAAVKHPDATTLEKVPWFMSKGYGLRKRYQPDWIASWKINPQLFWLAQEDFAHYVIDNIMDGVHTATGERVVFKKVKKEGNEVEMVRLLTSPPLVEESQKYIIRIIEIIHDIPDDEDHSLVVMPLLQKLNHPEFETVGECVDCALQMLKAVQLLHRHNIAHRNMVMDAPGMYPNGFHPIYRELDYEHRDFAVPYTRTECPARYLLIDFGLSIHFPDDVTERLAIPARGNDHSVPEFQDKAMMDKPYDPFPIIMLVMRSGNILQIQSADTRKVIAPGKVGMNFFLPLVEDMTNPDPLKRPSIHEAVDRMESIINSLGTCQLRKFHDERHTSSPIAKHSTSASILEHSSAHLNPGADIIMNLTHKVRGSGAKNSFRMSDTGQTESHGSKKWDISCVPRYQPGWIASWVLNPQMTFLSGQEDYTHYITGKLMDAIHMESGEHVMFKKVEKDSKEVNIILFLNSPSMIE</sequence>
<gene>
    <name evidence="2" type="ORF">CVT24_009456</name>
</gene>
<dbReference type="InParanoid" id="A0A409X0T8"/>
<dbReference type="STRING" id="181874.A0A409X0T8"/>
<dbReference type="GO" id="GO:0005634">
    <property type="term" value="C:nucleus"/>
    <property type="evidence" value="ECO:0007669"/>
    <property type="project" value="TreeGrafter"/>
</dbReference>
<protein>
    <recommendedName>
        <fullName evidence="1">Protein kinase domain-containing protein</fullName>
    </recommendedName>
</protein>
<dbReference type="OrthoDB" id="5987198at2759"/>
<name>A0A409X0T8_9AGAR</name>
<evidence type="ECO:0000313" key="2">
    <source>
        <dbReference type="EMBL" id="PPQ84370.1"/>
    </source>
</evidence>
<dbReference type="Gene3D" id="1.10.510.10">
    <property type="entry name" value="Transferase(Phosphotransferase) domain 1"/>
    <property type="match status" value="2"/>
</dbReference>
<dbReference type="GO" id="GO:0005737">
    <property type="term" value="C:cytoplasm"/>
    <property type="evidence" value="ECO:0007669"/>
    <property type="project" value="TreeGrafter"/>
</dbReference>
<evidence type="ECO:0000313" key="3">
    <source>
        <dbReference type="Proteomes" id="UP000284842"/>
    </source>
</evidence>
<dbReference type="SMART" id="SM00220">
    <property type="entry name" value="S_TKc"/>
    <property type="match status" value="1"/>
</dbReference>
<dbReference type="InterPro" id="IPR011009">
    <property type="entry name" value="Kinase-like_dom_sf"/>
</dbReference>
<evidence type="ECO:0000259" key="1">
    <source>
        <dbReference type="SMART" id="SM00220"/>
    </source>
</evidence>
<proteinExistence type="predicted"/>
<feature type="domain" description="Protein kinase" evidence="1">
    <location>
        <begin position="194"/>
        <end position="452"/>
    </location>
</feature>
<accession>A0A409X0T8</accession>
<dbReference type="SUPFAM" id="SSF56112">
    <property type="entry name" value="Protein kinase-like (PK-like)"/>
    <property type="match status" value="2"/>
</dbReference>
<dbReference type="GO" id="GO:0044773">
    <property type="term" value="P:mitotic DNA damage checkpoint signaling"/>
    <property type="evidence" value="ECO:0007669"/>
    <property type="project" value="TreeGrafter"/>
</dbReference>
<dbReference type="Proteomes" id="UP000284842">
    <property type="component" value="Unassembled WGS sequence"/>
</dbReference>
<dbReference type="AlphaFoldDB" id="A0A409X0T8"/>
<keyword evidence="3" id="KW-1185">Reference proteome</keyword>
<dbReference type="PANTHER" id="PTHR44167">
    <property type="entry name" value="OVARIAN-SPECIFIC SERINE/THREONINE-PROTEIN KINASE LOK-RELATED"/>
    <property type="match status" value="1"/>
</dbReference>
<dbReference type="EMBL" id="NHTK01004891">
    <property type="protein sequence ID" value="PPQ84370.1"/>
    <property type="molecule type" value="Genomic_DNA"/>
</dbReference>
<dbReference type="InterPro" id="IPR000719">
    <property type="entry name" value="Prot_kinase_dom"/>
</dbReference>
<dbReference type="PANTHER" id="PTHR44167:SF24">
    <property type="entry name" value="SERINE_THREONINE-PROTEIN KINASE CHK2"/>
    <property type="match status" value="1"/>
</dbReference>
<reference evidence="2 3" key="1">
    <citation type="journal article" date="2018" name="Evol. Lett.">
        <title>Horizontal gene cluster transfer increased hallucinogenic mushroom diversity.</title>
        <authorList>
            <person name="Reynolds H.T."/>
            <person name="Vijayakumar V."/>
            <person name="Gluck-Thaler E."/>
            <person name="Korotkin H.B."/>
            <person name="Matheny P.B."/>
            <person name="Slot J.C."/>
        </authorList>
    </citation>
    <scope>NUCLEOTIDE SEQUENCE [LARGE SCALE GENOMIC DNA]</scope>
    <source>
        <strain evidence="2 3">2629</strain>
    </source>
</reference>
<dbReference type="GO" id="GO:0005524">
    <property type="term" value="F:ATP binding"/>
    <property type="evidence" value="ECO:0007669"/>
    <property type="project" value="InterPro"/>
</dbReference>
<dbReference type="GO" id="GO:0004674">
    <property type="term" value="F:protein serine/threonine kinase activity"/>
    <property type="evidence" value="ECO:0007669"/>
    <property type="project" value="TreeGrafter"/>
</dbReference>
<comment type="caution">
    <text evidence="2">The sequence shown here is derived from an EMBL/GenBank/DDBJ whole genome shotgun (WGS) entry which is preliminary data.</text>
</comment>